<comment type="caution">
    <text evidence="2">The sequence shown here is derived from an EMBL/GenBank/DDBJ whole genome shotgun (WGS) entry which is preliminary data.</text>
</comment>
<feature type="compositionally biased region" description="Low complexity" evidence="1">
    <location>
        <begin position="77"/>
        <end position="90"/>
    </location>
</feature>
<organism evidence="2 3">
    <name type="scientific">Streptomyces roseolilacinus</name>
    <dbReference type="NCBI Taxonomy" id="66904"/>
    <lineage>
        <taxon>Bacteria</taxon>
        <taxon>Bacillati</taxon>
        <taxon>Actinomycetota</taxon>
        <taxon>Actinomycetes</taxon>
        <taxon>Kitasatosporales</taxon>
        <taxon>Streptomycetaceae</taxon>
        <taxon>Streptomyces</taxon>
    </lineage>
</organism>
<dbReference type="AlphaFoldDB" id="A0A918B326"/>
<keyword evidence="3" id="KW-1185">Reference proteome</keyword>
<feature type="region of interest" description="Disordered" evidence="1">
    <location>
        <begin position="1"/>
        <end position="93"/>
    </location>
</feature>
<reference evidence="2" key="1">
    <citation type="journal article" date="2014" name="Int. J. Syst. Evol. Microbiol.">
        <title>Complete genome sequence of Corynebacterium casei LMG S-19264T (=DSM 44701T), isolated from a smear-ripened cheese.</title>
        <authorList>
            <consortium name="US DOE Joint Genome Institute (JGI-PGF)"/>
            <person name="Walter F."/>
            <person name="Albersmeier A."/>
            <person name="Kalinowski J."/>
            <person name="Ruckert C."/>
        </authorList>
    </citation>
    <scope>NUCLEOTIDE SEQUENCE</scope>
    <source>
        <strain evidence="2">JCM 4335</strain>
    </source>
</reference>
<name>A0A918B326_9ACTN</name>
<reference evidence="2" key="2">
    <citation type="submission" date="2020-09" db="EMBL/GenBank/DDBJ databases">
        <authorList>
            <person name="Sun Q."/>
            <person name="Ohkuma M."/>
        </authorList>
    </citation>
    <scope>NUCLEOTIDE SEQUENCE</scope>
    <source>
        <strain evidence="2">JCM 4335</strain>
    </source>
</reference>
<evidence type="ECO:0000313" key="3">
    <source>
        <dbReference type="Proteomes" id="UP000654123"/>
    </source>
</evidence>
<evidence type="ECO:0000256" key="1">
    <source>
        <dbReference type="SAM" id="MobiDB-lite"/>
    </source>
</evidence>
<protein>
    <submittedName>
        <fullName evidence="2">Uncharacterized protein</fullName>
    </submittedName>
</protein>
<sequence length="122" mass="12772">MRTGTVAGASDRGSPGTGPDVRAGCGGGPPGRSPDRVRAPGRDRPYDGRRTGPVAMDRLRGGGPAPWWRERHRSPVGGPAPLPARGRPAGCHPGILSPTRARFWMAARPNRAVVLVEIHGCS</sequence>
<feature type="compositionally biased region" description="Basic and acidic residues" evidence="1">
    <location>
        <begin position="33"/>
        <end position="50"/>
    </location>
</feature>
<dbReference type="Proteomes" id="UP000654123">
    <property type="component" value="Unassembled WGS sequence"/>
</dbReference>
<proteinExistence type="predicted"/>
<evidence type="ECO:0000313" key="2">
    <source>
        <dbReference type="EMBL" id="GGQ18878.1"/>
    </source>
</evidence>
<gene>
    <name evidence="2" type="ORF">GCM10010249_41910</name>
</gene>
<accession>A0A918B326</accession>
<dbReference type="EMBL" id="BMSV01000008">
    <property type="protein sequence ID" value="GGQ18878.1"/>
    <property type="molecule type" value="Genomic_DNA"/>
</dbReference>